<dbReference type="EMBL" id="UZAK01000680">
    <property type="protein sequence ID" value="VDO64518.1"/>
    <property type="molecule type" value="Genomic_DNA"/>
</dbReference>
<dbReference type="Proteomes" id="UP000279833">
    <property type="component" value="Unassembled WGS sequence"/>
</dbReference>
<keyword evidence="2" id="KW-1185">Reference proteome</keyword>
<name>A0A183JE02_9TREM</name>
<organism evidence="3">
    <name type="scientific">Schistosoma curassoni</name>
    <dbReference type="NCBI Taxonomy" id="6186"/>
    <lineage>
        <taxon>Eukaryota</taxon>
        <taxon>Metazoa</taxon>
        <taxon>Spiralia</taxon>
        <taxon>Lophotrochozoa</taxon>
        <taxon>Platyhelminthes</taxon>
        <taxon>Trematoda</taxon>
        <taxon>Digenea</taxon>
        <taxon>Strigeidida</taxon>
        <taxon>Schistosomatoidea</taxon>
        <taxon>Schistosomatidae</taxon>
        <taxon>Schistosoma</taxon>
    </lineage>
</organism>
<dbReference type="InterPro" id="IPR052579">
    <property type="entry name" value="Zinc_finger_SWIM"/>
</dbReference>
<accession>A0A183JE02</accession>
<reference evidence="3" key="1">
    <citation type="submission" date="2016-06" db="UniProtKB">
        <authorList>
            <consortium name="WormBaseParasite"/>
        </authorList>
    </citation>
    <scope>IDENTIFICATION</scope>
</reference>
<evidence type="ECO:0000313" key="3">
    <source>
        <dbReference type="WBParaSite" id="SCUD_0000091401-mRNA-1"/>
    </source>
</evidence>
<reference evidence="1 2" key="2">
    <citation type="submission" date="2018-11" db="EMBL/GenBank/DDBJ databases">
        <authorList>
            <consortium name="Pathogen Informatics"/>
        </authorList>
    </citation>
    <scope>NUCLEOTIDE SEQUENCE [LARGE SCALE GENOMIC DNA]</scope>
    <source>
        <strain evidence="1">Dakar</strain>
        <strain evidence="2">Dakar, Senegal</strain>
    </source>
</reference>
<proteinExistence type="predicted"/>
<protein>
    <submittedName>
        <fullName evidence="3">FAR1 domain-containing protein</fullName>
    </submittedName>
</protein>
<gene>
    <name evidence="1" type="ORF">SCUD_LOCUS915</name>
</gene>
<dbReference type="PANTHER" id="PTHR31569">
    <property type="entry name" value="SWIM-TYPE DOMAIN-CONTAINING PROTEIN"/>
    <property type="match status" value="1"/>
</dbReference>
<dbReference type="WBParaSite" id="SCUD_0000091401-mRNA-1">
    <property type="protein sequence ID" value="SCUD_0000091401-mRNA-1"/>
    <property type="gene ID" value="SCUD_0000091401"/>
</dbReference>
<sequence length="225" mass="25949">MRTEEISSITPPPLANIKANWFSLSPQQFFNVPSTSAVVSHVTETEEVFLTTLFLVAFPSLEALKSAITNYERSTYCHYVVRDSHFGRDENSYVKFVCWRHGRITSSGSSRQIRRRRASMNTQCPTFMFCKIIDGYWTVVRGNVHHNHECDSLRYQGNSWVRRLKEAQFENERPLLISGTASFHIRIMLTILMGMIKISLICGTKCSHTRTFLVSNLPIYDVNDR</sequence>
<dbReference type="AlphaFoldDB" id="A0A183JE02"/>
<evidence type="ECO:0000313" key="2">
    <source>
        <dbReference type="Proteomes" id="UP000279833"/>
    </source>
</evidence>
<dbReference type="PANTHER" id="PTHR31569:SF4">
    <property type="entry name" value="SWIM-TYPE DOMAIN-CONTAINING PROTEIN"/>
    <property type="match status" value="1"/>
</dbReference>
<evidence type="ECO:0000313" key="1">
    <source>
        <dbReference type="EMBL" id="VDO64518.1"/>
    </source>
</evidence>